<feature type="compositionally biased region" description="Basic and acidic residues" evidence="1">
    <location>
        <begin position="155"/>
        <end position="168"/>
    </location>
</feature>
<dbReference type="PANTHER" id="PTHR35763:SF1">
    <property type="entry name" value="OS11G0133900 PROTEIN"/>
    <property type="match status" value="1"/>
</dbReference>
<evidence type="ECO:0000313" key="3">
    <source>
        <dbReference type="Proteomes" id="UP000247498"/>
    </source>
</evidence>
<gene>
    <name evidence="2" type="ORF">Rsub_01819</name>
</gene>
<feature type="region of interest" description="Disordered" evidence="1">
    <location>
        <begin position="89"/>
        <end position="168"/>
    </location>
</feature>
<dbReference type="Pfam" id="PF13233">
    <property type="entry name" value="Complex1_LYR_2"/>
    <property type="match status" value="1"/>
</dbReference>
<evidence type="ECO:0000256" key="1">
    <source>
        <dbReference type="SAM" id="MobiDB-lite"/>
    </source>
</evidence>
<feature type="compositionally biased region" description="Low complexity" evidence="1">
    <location>
        <begin position="119"/>
        <end position="153"/>
    </location>
</feature>
<dbReference type="OrthoDB" id="549775at2759"/>
<name>A0A2V0NR43_9CHLO</name>
<accession>A0A2V0NR43</accession>
<dbReference type="PANTHER" id="PTHR35763">
    <property type="entry name" value="COMPLEX 1 LYR-LIKE PROTEIN"/>
    <property type="match status" value="1"/>
</dbReference>
<protein>
    <submittedName>
        <fullName evidence="2">Uncharacterized protein</fullName>
    </submittedName>
</protein>
<feature type="compositionally biased region" description="Basic and acidic residues" evidence="1">
    <location>
        <begin position="89"/>
        <end position="99"/>
    </location>
</feature>
<reference evidence="2 3" key="1">
    <citation type="journal article" date="2018" name="Sci. Rep.">
        <title>Raphidocelis subcapitata (=Pseudokirchneriella subcapitata) provides an insight into genome evolution and environmental adaptations in the Sphaeropleales.</title>
        <authorList>
            <person name="Suzuki S."/>
            <person name="Yamaguchi H."/>
            <person name="Nakajima N."/>
            <person name="Kawachi M."/>
        </authorList>
    </citation>
    <scope>NUCLEOTIDE SEQUENCE [LARGE SCALE GENOMIC DNA]</scope>
    <source>
        <strain evidence="2 3">NIES-35</strain>
    </source>
</reference>
<dbReference type="STRING" id="307507.A0A2V0NR43"/>
<comment type="caution">
    <text evidence="2">The sequence shown here is derived from an EMBL/GenBank/DDBJ whole genome shotgun (WGS) entry which is preliminary data.</text>
</comment>
<sequence>MAAPPPAAAEARAALRALLRAIDRHFTSVAGNAAWRDHAVAQFRAPAPADAAAAWEGLRLAKDYARLVQGVAHHRDLLLSYNLGLDSDERNKRMVEATARRVGFAMPNEPKPPPRPRKAAAGEAQQQQGAQQQQEGAQQQQQGVQEQQEGQAQRGDADGREPQRAAAG</sequence>
<dbReference type="AlphaFoldDB" id="A0A2V0NR43"/>
<keyword evidence="3" id="KW-1185">Reference proteome</keyword>
<dbReference type="EMBL" id="BDRX01000008">
    <property type="protein sequence ID" value="GBF89102.1"/>
    <property type="molecule type" value="Genomic_DNA"/>
</dbReference>
<dbReference type="Proteomes" id="UP000247498">
    <property type="component" value="Unassembled WGS sequence"/>
</dbReference>
<evidence type="ECO:0000313" key="2">
    <source>
        <dbReference type="EMBL" id="GBF89102.1"/>
    </source>
</evidence>
<dbReference type="FunCoup" id="A0A2V0NR43">
    <property type="interactions" value="169"/>
</dbReference>
<proteinExistence type="predicted"/>
<organism evidence="2 3">
    <name type="scientific">Raphidocelis subcapitata</name>
    <dbReference type="NCBI Taxonomy" id="307507"/>
    <lineage>
        <taxon>Eukaryota</taxon>
        <taxon>Viridiplantae</taxon>
        <taxon>Chlorophyta</taxon>
        <taxon>core chlorophytes</taxon>
        <taxon>Chlorophyceae</taxon>
        <taxon>CS clade</taxon>
        <taxon>Sphaeropleales</taxon>
        <taxon>Selenastraceae</taxon>
        <taxon>Raphidocelis</taxon>
    </lineage>
</organism>
<dbReference type="InParanoid" id="A0A2V0NR43"/>